<name>A0A6M3JJ14_9ZZZZ</name>
<proteinExistence type="predicted"/>
<reference evidence="1" key="1">
    <citation type="submission" date="2020-03" db="EMBL/GenBank/DDBJ databases">
        <title>The deep terrestrial virosphere.</title>
        <authorList>
            <person name="Holmfeldt K."/>
            <person name="Nilsson E."/>
            <person name="Simone D."/>
            <person name="Lopez-Fernandez M."/>
            <person name="Wu X."/>
            <person name="de Brujin I."/>
            <person name="Lundin D."/>
            <person name="Andersson A."/>
            <person name="Bertilsson S."/>
            <person name="Dopson M."/>
        </authorList>
    </citation>
    <scope>NUCLEOTIDE SEQUENCE</scope>
    <source>
        <strain evidence="1">MM415A03908</strain>
    </source>
</reference>
<protein>
    <submittedName>
        <fullName evidence="1">Uncharacterized protein</fullName>
    </submittedName>
</protein>
<dbReference type="AlphaFoldDB" id="A0A6M3JJ14"/>
<accession>A0A6M3JJ14</accession>
<sequence length="68" mass="8111">MEYGYTSAKRKLQKICPFHHQPYQRGERNRGMNKDILEQVEELLDDIKGCLDRIEELKKIGREEGNVY</sequence>
<evidence type="ECO:0000313" key="1">
    <source>
        <dbReference type="EMBL" id="QJA70179.1"/>
    </source>
</evidence>
<dbReference type="EMBL" id="MT141770">
    <property type="protein sequence ID" value="QJA70179.1"/>
    <property type="molecule type" value="Genomic_DNA"/>
</dbReference>
<gene>
    <name evidence="1" type="ORF">MM415A03908_0006</name>
</gene>
<organism evidence="1">
    <name type="scientific">viral metagenome</name>
    <dbReference type="NCBI Taxonomy" id="1070528"/>
    <lineage>
        <taxon>unclassified sequences</taxon>
        <taxon>metagenomes</taxon>
        <taxon>organismal metagenomes</taxon>
    </lineage>
</organism>